<evidence type="ECO:0000313" key="2">
    <source>
        <dbReference type="Proteomes" id="UP001057402"/>
    </source>
</evidence>
<proteinExistence type="predicted"/>
<comment type="caution">
    <text evidence="1">The sequence shown here is derived from an EMBL/GenBank/DDBJ whole genome shotgun (WGS) entry which is preliminary data.</text>
</comment>
<evidence type="ECO:0000313" key="1">
    <source>
        <dbReference type="EMBL" id="KAI4342637.1"/>
    </source>
</evidence>
<keyword evidence="2" id="KW-1185">Reference proteome</keyword>
<dbReference type="Proteomes" id="UP001057402">
    <property type="component" value="Chromosome 7"/>
</dbReference>
<protein>
    <submittedName>
        <fullName evidence="1">Uncharacterized protein</fullName>
    </submittedName>
</protein>
<dbReference type="EMBL" id="CM042886">
    <property type="protein sequence ID" value="KAI4342637.1"/>
    <property type="molecule type" value="Genomic_DNA"/>
</dbReference>
<accession>A0ACB9P253</accession>
<organism evidence="1 2">
    <name type="scientific">Melastoma candidum</name>
    <dbReference type="NCBI Taxonomy" id="119954"/>
    <lineage>
        <taxon>Eukaryota</taxon>
        <taxon>Viridiplantae</taxon>
        <taxon>Streptophyta</taxon>
        <taxon>Embryophyta</taxon>
        <taxon>Tracheophyta</taxon>
        <taxon>Spermatophyta</taxon>
        <taxon>Magnoliopsida</taxon>
        <taxon>eudicotyledons</taxon>
        <taxon>Gunneridae</taxon>
        <taxon>Pentapetalae</taxon>
        <taxon>rosids</taxon>
        <taxon>malvids</taxon>
        <taxon>Myrtales</taxon>
        <taxon>Melastomataceae</taxon>
        <taxon>Melastomatoideae</taxon>
        <taxon>Melastomateae</taxon>
        <taxon>Melastoma</taxon>
    </lineage>
</organism>
<sequence length="205" mass="22210">MTEASTLGKSNPEFEMYHHKMEVKETVKRQEVHHYHGPSSSSSTGKLVIGWEETTKHVTRESSLYPGQGAMKMAVVKGNKYPTVAFKASSSHSSEMAIKLSVQAPTLSSSASSHQRLMITSEDSGSHSSKMAMKLSVKAPTPSSSARSHQRSMVAANASGSHSSKMAREPKEMSIRKVAHPQKGAKPSACNKHGPPQKAHSHHKK</sequence>
<reference evidence="2" key="1">
    <citation type="journal article" date="2023" name="Front. Plant Sci.">
        <title>Chromosomal-level genome assembly of Melastoma candidum provides insights into trichome evolution.</title>
        <authorList>
            <person name="Zhong Y."/>
            <person name="Wu W."/>
            <person name="Sun C."/>
            <person name="Zou P."/>
            <person name="Liu Y."/>
            <person name="Dai S."/>
            <person name="Zhou R."/>
        </authorList>
    </citation>
    <scope>NUCLEOTIDE SEQUENCE [LARGE SCALE GENOMIC DNA]</scope>
</reference>
<gene>
    <name evidence="1" type="ORF">MLD38_027239</name>
</gene>
<name>A0ACB9P253_9MYRT</name>